<dbReference type="InterPro" id="IPR044666">
    <property type="entry name" value="Cyclophilin_A-like"/>
</dbReference>
<comment type="catalytic activity">
    <reaction evidence="4">
        <text>[protein]-peptidylproline (omega=180) = [protein]-peptidylproline (omega=0)</text>
        <dbReference type="Rhea" id="RHEA:16237"/>
        <dbReference type="Rhea" id="RHEA-COMP:10747"/>
        <dbReference type="Rhea" id="RHEA-COMP:10748"/>
        <dbReference type="ChEBI" id="CHEBI:83833"/>
        <dbReference type="ChEBI" id="CHEBI:83834"/>
        <dbReference type="EC" id="5.2.1.8"/>
    </reaction>
</comment>
<dbReference type="EC" id="5.2.1.8" evidence="4"/>
<dbReference type="AlphaFoldDB" id="E7G5F9"/>
<dbReference type="Gene3D" id="2.40.100.10">
    <property type="entry name" value="Cyclophilin-like"/>
    <property type="match status" value="1"/>
</dbReference>
<dbReference type="GO" id="GO:0006457">
    <property type="term" value="P:protein folding"/>
    <property type="evidence" value="ECO:0007669"/>
    <property type="project" value="InterPro"/>
</dbReference>
<dbReference type="Proteomes" id="UP000054093">
    <property type="component" value="Unassembled WGS sequence"/>
</dbReference>
<evidence type="ECO:0000256" key="4">
    <source>
        <dbReference type="RuleBase" id="RU363019"/>
    </source>
</evidence>
<gene>
    <name evidence="6" type="primary">ppi</name>
    <name evidence="6" type="ORF">HSUHS5_1248</name>
</gene>
<name>E7G5F9_9HELI</name>
<reference evidence="6 7" key="1">
    <citation type="journal article" date="2011" name="Vet. Res.">
        <title>Genome sequence of Helicobacter suis supports its role in gastric pathology.</title>
        <authorList>
            <person name="Vermoote M."/>
            <person name="Vandekerckhove T.T."/>
            <person name="Flahou B."/>
            <person name="Pasmans F."/>
            <person name="Smet A."/>
            <person name="De Groote D."/>
            <person name="Van Criekinge W."/>
            <person name="Ducatelle R."/>
            <person name="Haesebrouck F."/>
        </authorList>
    </citation>
    <scope>NUCLEOTIDE SEQUENCE [LARGE SCALE GENOMIC DNA]</scope>
    <source>
        <strain evidence="6 7">HS5</strain>
    </source>
</reference>
<dbReference type="GO" id="GO:0003755">
    <property type="term" value="F:peptidyl-prolyl cis-trans isomerase activity"/>
    <property type="evidence" value="ECO:0007669"/>
    <property type="project" value="UniProtKB-UniRule"/>
</dbReference>
<sequence>MGKIRRSFNFSKVSMKALKVYEIDPTLLASYQYAVIKTNKGAIKIHLFGQEAPQAVTNFATLAKEGFYNRLNFHRVITGFVAQGGCPLGTGMGGPDYRIRCEVQNNPHKHKRGALSMAHAGRDTGGSQFFLCFEPQPHLDGEHTVFGQIEEEESLRVLDSLKQGDIIETIHILAQ</sequence>
<keyword evidence="2 4" id="KW-0697">Rotamase</keyword>
<dbReference type="PRINTS" id="PR00153">
    <property type="entry name" value="CSAPPISMRASE"/>
</dbReference>
<comment type="similarity">
    <text evidence="1 4">Belongs to the cyclophilin-type PPIase family.</text>
</comment>
<dbReference type="EMBL" id="ADHO01000297">
    <property type="protein sequence ID" value="EFX41398.1"/>
    <property type="molecule type" value="Genomic_DNA"/>
</dbReference>
<dbReference type="PROSITE" id="PS00170">
    <property type="entry name" value="CSA_PPIASE_1"/>
    <property type="match status" value="1"/>
</dbReference>
<comment type="function">
    <text evidence="4">PPIases accelerate the folding of proteins. It catalyzes the cis-trans isomerization of proline imidic peptide bonds in oligopeptides.</text>
</comment>
<comment type="caution">
    <text evidence="6">The sequence shown here is derived from an EMBL/GenBank/DDBJ whole genome shotgun (WGS) entry which is preliminary data.</text>
</comment>
<accession>E7G5F9</accession>
<evidence type="ECO:0000256" key="1">
    <source>
        <dbReference type="ARBA" id="ARBA00007365"/>
    </source>
</evidence>
<evidence type="ECO:0000259" key="5">
    <source>
        <dbReference type="PROSITE" id="PS50072"/>
    </source>
</evidence>
<dbReference type="SUPFAM" id="SSF50891">
    <property type="entry name" value="Cyclophilin-like"/>
    <property type="match status" value="1"/>
</dbReference>
<dbReference type="Pfam" id="PF00160">
    <property type="entry name" value="Pro_isomerase"/>
    <property type="match status" value="1"/>
</dbReference>
<evidence type="ECO:0000313" key="7">
    <source>
        <dbReference type="Proteomes" id="UP000054093"/>
    </source>
</evidence>
<dbReference type="PANTHER" id="PTHR45625:SF4">
    <property type="entry name" value="PEPTIDYLPROLYL ISOMERASE DOMAIN AND WD REPEAT-CONTAINING PROTEIN 1"/>
    <property type="match status" value="1"/>
</dbReference>
<evidence type="ECO:0000313" key="6">
    <source>
        <dbReference type="EMBL" id="EFX41398.1"/>
    </source>
</evidence>
<dbReference type="PANTHER" id="PTHR45625">
    <property type="entry name" value="PEPTIDYL-PROLYL CIS-TRANS ISOMERASE-RELATED"/>
    <property type="match status" value="1"/>
</dbReference>
<dbReference type="InterPro" id="IPR002130">
    <property type="entry name" value="Cyclophilin-type_PPIase_dom"/>
</dbReference>
<protein>
    <recommendedName>
        <fullName evidence="4">Peptidyl-prolyl cis-trans isomerase</fullName>
        <shortName evidence="4">PPIase</shortName>
        <ecNumber evidence="4">5.2.1.8</ecNumber>
    </recommendedName>
</protein>
<organism evidence="6 7">
    <name type="scientific">Helicobacter suis HS5</name>
    <dbReference type="NCBI Taxonomy" id="710394"/>
    <lineage>
        <taxon>Bacteria</taxon>
        <taxon>Pseudomonadati</taxon>
        <taxon>Campylobacterota</taxon>
        <taxon>Epsilonproteobacteria</taxon>
        <taxon>Campylobacterales</taxon>
        <taxon>Helicobacteraceae</taxon>
        <taxon>Helicobacter</taxon>
    </lineage>
</organism>
<evidence type="ECO:0000256" key="3">
    <source>
        <dbReference type="ARBA" id="ARBA00023235"/>
    </source>
</evidence>
<dbReference type="InterPro" id="IPR020892">
    <property type="entry name" value="Cyclophilin-type_PPIase_CS"/>
</dbReference>
<feature type="domain" description="PPIase cyclophilin-type" evidence="5">
    <location>
        <begin position="30"/>
        <end position="163"/>
    </location>
</feature>
<dbReference type="PROSITE" id="PS50072">
    <property type="entry name" value="CSA_PPIASE_2"/>
    <property type="match status" value="1"/>
</dbReference>
<dbReference type="CDD" id="cd00317">
    <property type="entry name" value="cyclophilin"/>
    <property type="match status" value="1"/>
</dbReference>
<dbReference type="InterPro" id="IPR029000">
    <property type="entry name" value="Cyclophilin-like_dom_sf"/>
</dbReference>
<evidence type="ECO:0000256" key="2">
    <source>
        <dbReference type="ARBA" id="ARBA00023110"/>
    </source>
</evidence>
<proteinExistence type="inferred from homology"/>
<keyword evidence="3 4" id="KW-0413">Isomerase</keyword>